<keyword evidence="2" id="KW-1185">Reference proteome</keyword>
<organism evidence="1 2">
    <name type="scientific">Fusarium decemcellulare</name>
    <dbReference type="NCBI Taxonomy" id="57161"/>
    <lineage>
        <taxon>Eukaryota</taxon>
        <taxon>Fungi</taxon>
        <taxon>Dikarya</taxon>
        <taxon>Ascomycota</taxon>
        <taxon>Pezizomycotina</taxon>
        <taxon>Sordariomycetes</taxon>
        <taxon>Hypocreomycetidae</taxon>
        <taxon>Hypocreales</taxon>
        <taxon>Nectriaceae</taxon>
        <taxon>Fusarium</taxon>
        <taxon>Fusarium decemcellulare species complex</taxon>
    </lineage>
</organism>
<evidence type="ECO:0000313" key="2">
    <source>
        <dbReference type="Proteomes" id="UP001148629"/>
    </source>
</evidence>
<name>A0ACC1RHR0_9HYPO</name>
<evidence type="ECO:0000313" key="1">
    <source>
        <dbReference type="EMBL" id="KAJ3519806.1"/>
    </source>
</evidence>
<protein>
    <submittedName>
        <fullName evidence="1">Uncharacterized protein</fullName>
    </submittedName>
</protein>
<dbReference type="Proteomes" id="UP001148629">
    <property type="component" value="Unassembled WGS sequence"/>
</dbReference>
<proteinExistence type="predicted"/>
<accession>A0ACC1RHR0</accession>
<reference evidence="1" key="1">
    <citation type="submission" date="2022-08" db="EMBL/GenBank/DDBJ databases">
        <title>Genome Sequence of Fusarium decemcellulare.</title>
        <authorList>
            <person name="Buettner E."/>
        </authorList>
    </citation>
    <scope>NUCLEOTIDE SEQUENCE</scope>
    <source>
        <strain evidence="1">Babe19</strain>
    </source>
</reference>
<comment type="caution">
    <text evidence="1">The sequence shown here is derived from an EMBL/GenBank/DDBJ whole genome shotgun (WGS) entry which is preliminary data.</text>
</comment>
<gene>
    <name evidence="1" type="ORF">NM208_g13979</name>
</gene>
<sequence>MWEPRIARHQYRALALDAGWELEYRQLPMPQSGVTWAAFCPGPGIPGSPEKIHPSPKADHSVPLSQTTILSRAADEKDNVYALRIHTCTHTNNPSTKLTKLDLHAQRPSRTPRITPAKELYPGRASGDAHADGLGKVHLAIDRFGRRRVESFIFKSSWIFASPAYSQNVTLRFISEAPMIPARHSQRQRSHLSTTNKDHEPLAKRSPDTGRETSFMARAYSSDIAATDVEILQVPHKWKLQDKTQKQGNGNAEILCSSLGSHRHIKRCAKSCWAKDEAIINAAVPKPPWPLSESSAGRRDEADRDAQMSGVWATAHRWDDTTSVGVSSGNGPILCESIAKNDGQRPLL</sequence>
<dbReference type="EMBL" id="JANRMS010003058">
    <property type="protein sequence ID" value="KAJ3519806.1"/>
    <property type="molecule type" value="Genomic_DNA"/>
</dbReference>